<keyword evidence="3" id="KW-1185">Reference proteome</keyword>
<evidence type="ECO:0000256" key="1">
    <source>
        <dbReference type="SAM" id="Phobius"/>
    </source>
</evidence>
<dbReference type="Proteomes" id="UP000700596">
    <property type="component" value="Unassembled WGS sequence"/>
</dbReference>
<gene>
    <name evidence="2" type="ORF">B0J11DRAFT_543832</name>
</gene>
<comment type="caution">
    <text evidence="2">The sequence shown here is derived from an EMBL/GenBank/DDBJ whole genome shotgun (WGS) entry which is preliminary data.</text>
</comment>
<sequence>MVSWSSAFWVLRYCCSALMVSMLAWMLLMVCSVSFRLTMSSLNSSSIPLPPSPSAGGEPCAVMYLGSSYCTSAPESPSFCDSCKAAVRAPVCRDHC</sequence>
<accession>A0A9P9I8R8</accession>
<evidence type="ECO:0000313" key="3">
    <source>
        <dbReference type="Proteomes" id="UP000700596"/>
    </source>
</evidence>
<proteinExistence type="predicted"/>
<keyword evidence="1" id="KW-1133">Transmembrane helix</keyword>
<organism evidence="2 3">
    <name type="scientific">Dendryphion nanum</name>
    <dbReference type="NCBI Taxonomy" id="256645"/>
    <lineage>
        <taxon>Eukaryota</taxon>
        <taxon>Fungi</taxon>
        <taxon>Dikarya</taxon>
        <taxon>Ascomycota</taxon>
        <taxon>Pezizomycotina</taxon>
        <taxon>Dothideomycetes</taxon>
        <taxon>Pleosporomycetidae</taxon>
        <taxon>Pleosporales</taxon>
        <taxon>Torulaceae</taxon>
        <taxon>Dendryphion</taxon>
    </lineage>
</organism>
<reference evidence="2" key="1">
    <citation type="journal article" date="2021" name="Nat. Commun.">
        <title>Genetic determinants of endophytism in the Arabidopsis root mycobiome.</title>
        <authorList>
            <person name="Mesny F."/>
            <person name="Miyauchi S."/>
            <person name="Thiergart T."/>
            <person name="Pickel B."/>
            <person name="Atanasova L."/>
            <person name="Karlsson M."/>
            <person name="Huettel B."/>
            <person name="Barry K.W."/>
            <person name="Haridas S."/>
            <person name="Chen C."/>
            <person name="Bauer D."/>
            <person name="Andreopoulos W."/>
            <person name="Pangilinan J."/>
            <person name="LaButti K."/>
            <person name="Riley R."/>
            <person name="Lipzen A."/>
            <person name="Clum A."/>
            <person name="Drula E."/>
            <person name="Henrissat B."/>
            <person name="Kohler A."/>
            <person name="Grigoriev I.V."/>
            <person name="Martin F.M."/>
            <person name="Hacquard S."/>
        </authorList>
    </citation>
    <scope>NUCLEOTIDE SEQUENCE</scope>
    <source>
        <strain evidence="2">MPI-CAGE-CH-0243</strain>
    </source>
</reference>
<keyword evidence="1" id="KW-0472">Membrane</keyword>
<keyword evidence="1" id="KW-0812">Transmembrane</keyword>
<protein>
    <submittedName>
        <fullName evidence="2">Uncharacterized protein</fullName>
    </submittedName>
</protein>
<name>A0A9P9I8R8_9PLEO</name>
<evidence type="ECO:0000313" key="2">
    <source>
        <dbReference type="EMBL" id="KAH7111107.1"/>
    </source>
</evidence>
<dbReference type="AlphaFoldDB" id="A0A9P9I8R8"/>
<feature type="transmembrane region" description="Helical" evidence="1">
    <location>
        <begin position="6"/>
        <end position="31"/>
    </location>
</feature>
<dbReference type="EMBL" id="JAGMWT010000025">
    <property type="protein sequence ID" value="KAH7111107.1"/>
    <property type="molecule type" value="Genomic_DNA"/>
</dbReference>